<reference evidence="2" key="1">
    <citation type="journal article" date="2021" name="G3 (Bethesda)">
        <title>Chromosome assembled and annotated genome sequence of Aspergillus flavus NRRL 3357.</title>
        <authorList>
            <person name="Skerker J.M."/>
            <person name="Pianalto K.M."/>
            <person name="Mondo S.J."/>
            <person name="Yang K."/>
            <person name="Arkin A.P."/>
            <person name="Keller N.P."/>
            <person name="Grigoriev I.V."/>
            <person name="Louise Glass N.L."/>
        </authorList>
    </citation>
    <scope>NUCLEOTIDE SEQUENCE [LARGE SCALE GENOMIC DNA]</scope>
    <source>
        <strain evidence="2">ATCC 200026 / FGSC A1120 / IAM 13836 / NRRL 3357 / JCM 12722 / SRRC 167</strain>
    </source>
</reference>
<evidence type="ECO:0000313" key="1">
    <source>
        <dbReference type="EMBL" id="QRD82164.1"/>
    </source>
</evidence>
<accession>A0A7U2MEE3</accession>
<protein>
    <submittedName>
        <fullName evidence="1">Uncharacterized protein</fullName>
    </submittedName>
</protein>
<organism evidence="1 2">
    <name type="scientific">Aspergillus flavus (strain ATCC 200026 / FGSC A1120 / IAM 13836 / NRRL 3357 / JCM 12722 / SRRC 167)</name>
    <dbReference type="NCBI Taxonomy" id="332952"/>
    <lineage>
        <taxon>Eukaryota</taxon>
        <taxon>Fungi</taxon>
        <taxon>Dikarya</taxon>
        <taxon>Ascomycota</taxon>
        <taxon>Pezizomycotina</taxon>
        <taxon>Eurotiomycetes</taxon>
        <taxon>Eurotiomycetidae</taxon>
        <taxon>Eurotiales</taxon>
        <taxon>Aspergillaceae</taxon>
        <taxon>Aspergillus</taxon>
        <taxon>Aspergillus subgen. Circumdati</taxon>
    </lineage>
</organism>
<dbReference type="AlphaFoldDB" id="A0A7U2MEE3"/>
<gene>
    <name evidence="1" type="ORF">F9C07_2917</name>
</gene>
<evidence type="ECO:0000313" key="2">
    <source>
        <dbReference type="Proteomes" id="UP000596276"/>
    </source>
</evidence>
<sequence>MGYGAGTDSWPEDNRTDWSLESIYQLLVYSTMYYKDWSNRFPMRLEEILRKKKDPMKTMGVQGREMVTGFKGKIYDPPQCGLDSRIRNA</sequence>
<proteinExistence type="predicted"/>
<keyword evidence="2" id="KW-1185">Reference proteome</keyword>
<dbReference type="EMBL" id="CP044622">
    <property type="protein sequence ID" value="QRD82164.1"/>
    <property type="molecule type" value="Genomic_DNA"/>
</dbReference>
<name>A0A7U2MEE3_ASPFN</name>
<dbReference type="VEuPathDB" id="FungiDB:F9C07_2917"/>
<dbReference type="Proteomes" id="UP000596276">
    <property type="component" value="Chromosome 2"/>
</dbReference>